<dbReference type="EMBL" id="CAJVQB010029792">
    <property type="protein sequence ID" value="CAG8814618.1"/>
    <property type="molecule type" value="Genomic_DNA"/>
</dbReference>
<evidence type="ECO:0000259" key="4">
    <source>
        <dbReference type="PROSITE" id="PS50011"/>
    </source>
</evidence>
<organism evidence="5 6">
    <name type="scientific">Gigaspora margarita</name>
    <dbReference type="NCBI Taxonomy" id="4874"/>
    <lineage>
        <taxon>Eukaryota</taxon>
        <taxon>Fungi</taxon>
        <taxon>Fungi incertae sedis</taxon>
        <taxon>Mucoromycota</taxon>
        <taxon>Glomeromycotina</taxon>
        <taxon>Glomeromycetes</taxon>
        <taxon>Diversisporales</taxon>
        <taxon>Gigasporaceae</taxon>
        <taxon>Gigaspora</taxon>
    </lineage>
</organism>
<dbReference type="InterPro" id="IPR050122">
    <property type="entry name" value="RTK"/>
</dbReference>
<dbReference type="PROSITE" id="PS00107">
    <property type="entry name" value="PROTEIN_KINASE_ATP"/>
    <property type="match status" value="1"/>
</dbReference>
<evidence type="ECO:0000256" key="1">
    <source>
        <dbReference type="ARBA" id="ARBA00004167"/>
    </source>
</evidence>
<feature type="non-terminal residue" evidence="5">
    <location>
        <position position="1"/>
    </location>
</feature>
<dbReference type="Gene3D" id="1.10.510.10">
    <property type="entry name" value="Transferase(Phosphotransferase) domain 1"/>
    <property type="match status" value="2"/>
</dbReference>
<dbReference type="PANTHER" id="PTHR24416">
    <property type="entry name" value="TYROSINE-PROTEIN KINASE RECEPTOR"/>
    <property type="match status" value="1"/>
</dbReference>
<comment type="caution">
    <text evidence="5">The sequence shown here is derived from an EMBL/GenBank/DDBJ whole genome shotgun (WGS) entry which is preliminary data.</text>
</comment>
<name>A0ABN7W3A0_GIGMA</name>
<feature type="domain" description="Protein kinase" evidence="4">
    <location>
        <begin position="8"/>
        <end position="278"/>
    </location>
</feature>
<dbReference type="InterPro" id="IPR000719">
    <property type="entry name" value="Prot_kinase_dom"/>
</dbReference>
<dbReference type="SUPFAM" id="SSF56112">
    <property type="entry name" value="Protein kinase-like (PK-like)"/>
    <property type="match status" value="2"/>
</dbReference>
<feature type="compositionally biased region" description="Polar residues" evidence="3">
    <location>
        <begin position="148"/>
        <end position="166"/>
    </location>
</feature>
<feature type="binding site" evidence="2">
    <location>
        <position position="37"/>
    </location>
    <ligand>
        <name>ATP</name>
        <dbReference type="ChEBI" id="CHEBI:30616"/>
    </ligand>
</feature>
<evidence type="ECO:0000256" key="3">
    <source>
        <dbReference type="SAM" id="MobiDB-lite"/>
    </source>
</evidence>
<protein>
    <submittedName>
        <fullName evidence="5">7266_t:CDS:1</fullName>
    </submittedName>
</protein>
<gene>
    <name evidence="5" type="ORF">GMARGA_LOCUS26092</name>
</gene>
<dbReference type="InterPro" id="IPR017441">
    <property type="entry name" value="Protein_kinase_ATP_BS"/>
</dbReference>
<keyword evidence="2" id="KW-0067">ATP-binding</keyword>
<evidence type="ECO:0000256" key="2">
    <source>
        <dbReference type="PROSITE-ProRule" id="PRU10141"/>
    </source>
</evidence>
<dbReference type="Pfam" id="PF07714">
    <property type="entry name" value="PK_Tyr_Ser-Thr"/>
    <property type="match status" value="2"/>
</dbReference>
<comment type="subcellular location">
    <subcellularLocation>
        <location evidence="1">Membrane</location>
        <topology evidence="1">Single-pass membrane protein</topology>
    </subcellularLocation>
</comment>
<accession>A0ABN7W3A0</accession>
<evidence type="ECO:0000313" key="5">
    <source>
        <dbReference type="EMBL" id="CAG8814618.1"/>
    </source>
</evidence>
<feature type="non-terminal residue" evidence="5">
    <location>
        <position position="384"/>
    </location>
</feature>
<reference evidence="5 6" key="1">
    <citation type="submission" date="2021-06" db="EMBL/GenBank/DDBJ databases">
        <authorList>
            <person name="Kallberg Y."/>
            <person name="Tangrot J."/>
            <person name="Rosling A."/>
        </authorList>
    </citation>
    <scope>NUCLEOTIDE SEQUENCE [LARGE SCALE GENOMIC DNA]</scope>
    <source>
        <strain evidence="5 6">120-4 pot B 10/14</strain>
    </source>
</reference>
<evidence type="ECO:0000313" key="6">
    <source>
        <dbReference type="Proteomes" id="UP000789901"/>
    </source>
</evidence>
<dbReference type="Proteomes" id="UP000789901">
    <property type="component" value="Unassembled WGS sequence"/>
</dbReference>
<dbReference type="PANTHER" id="PTHR24416:SF611">
    <property type="entry name" value="TYROSINE-PROTEIN KINASE TRANSMEMBRANE RECEPTOR ROR"/>
    <property type="match status" value="1"/>
</dbReference>
<dbReference type="InterPro" id="IPR011009">
    <property type="entry name" value="Kinase-like_dom_sf"/>
</dbReference>
<dbReference type="InterPro" id="IPR001245">
    <property type="entry name" value="Ser-Thr/Tyr_kinase_cat_dom"/>
</dbReference>
<proteinExistence type="predicted"/>
<dbReference type="PROSITE" id="PS50011">
    <property type="entry name" value="PROTEIN_KINASE_DOM"/>
    <property type="match status" value="1"/>
</dbReference>
<sequence length="384" mass="43972">DTFVYESFTNRKLIGNGSSSEVYSADYEDIGQTVALKGFYEISINEMIREVKILTNVHHHVNIIRFNEITKATEKFFVVLQFANNGNLRSYLLNHFSKLNWPTIIKMAKDISNGIKCLHKANIVHLNNDRLMITVSSQSKSLEDTSEDTSNSPAVHNSIQHSSMESNPAIERESINSFEYESFKNWKCINHGYFDVYSADSEDIGQTVTLKSLGRNLTDDKSYNDFVKEAKIITKVHYHVNILQFFGITKDATNETYYMVLRFANNGDLRSYLKDHFLELDWPTKIKMAMDISNGVKWLHKADIVHRDLSKIESSTVAFQTLNIAISKDDNLKSAATNFQNACSTFRTLHNRVDAASSDLQTISEDSRQDYVGKWLFDNEPRIL</sequence>
<keyword evidence="6" id="KW-1185">Reference proteome</keyword>
<feature type="region of interest" description="Disordered" evidence="3">
    <location>
        <begin position="140"/>
        <end position="166"/>
    </location>
</feature>
<keyword evidence="2" id="KW-0547">Nucleotide-binding</keyword>